<dbReference type="EMBL" id="CAICTM010000492">
    <property type="protein sequence ID" value="CAB9511604.1"/>
    <property type="molecule type" value="Genomic_DNA"/>
</dbReference>
<name>A0A9N8E2L6_9STRA</name>
<accession>A0A9N8E2L6</accession>
<protein>
    <submittedName>
        <fullName evidence="2">Uncharacterized protein</fullName>
    </submittedName>
</protein>
<dbReference type="AlphaFoldDB" id="A0A9N8E2L6"/>
<keyword evidence="1" id="KW-0732">Signal</keyword>
<feature type="chain" id="PRO_5040273501" evidence="1">
    <location>
        <begin position="25"/>
        <end position="159"/>
    </location>
</feature>
<keyword evidence="3" id="KW-1185">Reference proteome</keyword>
<proteinExistence type="predicted"/>
<evidence type="ECO:0000313" key="2">
    <source>
        <dbReference type="EMBL" id="CAB9511604.1"/>
    </source>
</evidence>
<evidence type="ECO:0000256" key="1">
    <source>
        <dbReference type="SAM" id="SignalP"/>
    </source>
</evidence>
<dbReference type="PROSITE" id="PS51257">
    <property type="entry name" value="PROKAR_LIPOPROTEIN"/>
    <property type="match status" value="1"/>
</dbReference>
<reference evidence="2" key="1">
    <citation type="submission" date="2020-06" db="EMBL/GenBank/DDBJ databases">
        <authorList>
            <consortium name="Plant Systems Biology data submission"/>
        </authorList>
    </citation>
    <scope>NUCLEOTIDE SEQUENCE</scope>
    <source>
        <strain evidence="2">D6</strain>
    </source>
</reference>
<comment type="caution">
    <text evidence="2">The sequence shown here is derived from an EMBL/GenBank/DDBJ whole genome shotgun (WGS) entry which is preliminary data.</text>
</comment>
<evidence type="ECO:0000313" key="3">
    <source>
        <dbReference type="Proteomes" id="UP001153069"/>
    </source>
</evidence>
<dbReference type="Proteomes" id="UP001153069">
    <property type="component" value="Unassembled WGS sequence"/>
</dbReference>
<sequence length="159" mass="17475">MFTATLKSAMITIFLALLSSSCSAALRGADRKLKQPLRLGVSSPLLEPRINCDQNLAMEITCRDCSFEANTDRTGVEQTEATLDVKVRTLTNKSWQLKRTTMSTNLPFFENTQITGRARNAAPSTPIDNSWSLALSTKENPKRMTAIATATLAGPGFWF</sequence>
<feature type="signal peptide" evidence="1">
    <location>
        <begin position="1"/>
        <end position="24"/>
    </location>
</feature>
<gene>
    <name evidence="2" type="ORF">SEMRO_493_G154000.1</name>
</gene>
<organism evidence="2 3">
    <name type="scientific">Seminavis robusta</name>
    <dbReference type="NCBI Taxonomy" id="568900"/>
    <lineage>
        <taxon>Eukaryota</taxon>
        <taxon>Sar</taxon>
        <taxon>Stramenopiles</taxon>
        <taxon>Ochrophyta</taxon>
        <taxon>Bacillariophyta</taxon>
        <taxon>Bacillariophyceae</taxon>
        <taxon>Bacillariophycidae</taxon>
        <taxon>Naviculales</taxon>
        <taxon>Naviculaceae</taxon>
        <taxon>Seminavis</taxon>
    </lineage>
</organism>